<feature type="chain" id="PRO_5022067723" description="Sema domain-containing protein" evidence="1">
    <location>
        <begin position="20"/>
        <end position="87"/>
    </location>
</feature>
<protein>
    <recommendedName>
        <fullName evidence="4">Sema domain-containing protein</fullName>
    </recommendedName>
</protein>
<gene>
    <name evidence="2" type="ORF">TCAL_16015</name>
</gene>
<comment type="caution">
    <text evidence="2">The sequence shown here is derived from an EMBL/GenBank/DDBJ whole genome shotgun (WGS) entry which is preliminary data.</text>
</comment>
<keyword evidence="3" id="KW-1185">Reference proteome</keyword>
<proteinExistence type="predicted"/>
<name>A0A553PQL2_TIGCA</name>
<feature type="signal peptide" evidence="1">
    <location>
        <begin position="1"/>
        <end position="19"/>
    </location>
</feature>
<accession>A0A553PQL2</accession>
<evidence type="ECO:0000313" key="3">
    <source>
        <dbReference type="Proteomes" id="UP000318571"/>
    </source>
</evidence>
<sequence>MSTILNVALVVFAVFGGQGQRLLPGSQSATYSSKDNKHSMKVNFFSSGSNEVSGLIRENGRVFVLGACDNLGEIAKSWLRMTRMHPL</sequence>
<keyword evidence="1" id="KW-0732">Signal</keyword>
<evidence type="ECO:0000256" key="1">
    <source>
        <dbReference type="SAM" id="SignalP"/>
    </source>
</evidence>
<evidence type="ECO:0008006" key="4">
    <source>
        <dbReference type="Google" id="ProtNLM"/>
    </source>
</evidence>
<dbReference type="AlphaFoldDB" id="A0A553PQL2"/>
<evidence type="ECO:0000313" key="2">
    <source>
        <dbReference type="EMBL" id="TRY79969.1"/>
    </source>
</evidence>
<dbReference type="EMBL" id="VCGU01000002">
    <property type="protein sequence ID" value="TRY79969.1"/>
    <property type="molecule type" value="Genomic_DNA"/>
</dbReference>
<reference evidence="2 3" key="1">
    <citation type="journal article" date="2018" name="Nat. Ecol. Evol.">
        <title>Genomic signatures of mitonuclear coevolution across populations of Tigriopus californicus.</title>
        <authorList>
            <person name="Barreto F.S."/>
            <person name="Watson E.T."/>
            <person name="Lima T.G."/>
            <person name="Willett C.S."/>
            <person name="Edmands S."/>
            <person name="Li W."/>
            <person name="Burton R.S."/>
        </authorList>
    </citation>
    <scope>NUCLEOTIDE SEQUENCE [LARGE SCALE GENOMIC DNA]</scope>
    <source>
        <strain evidence="2 3">San Diego</strain>
    </source>
</reference>
<organism evidence="2 3">
    <name type="scientific">Tigriopus californicus</name>
    <name type="common">Marine copepod</name>
    <dbReference type="NCBI Taxonomy" id="6832"/>
    <lineage>
        <taxon>Eukaryota</taxon>
        <taxon>Metazoa</taxon>
        <taxon>Ecdysozoa</taxon>
        <taxon>Arthropoda</taxon>
        <taxon>Crustacea</taxon>
        <taxon>Multicrustacea</taxon>
        <taxon>Hexanauplia</taxon>
        <taxon>Copepoda</taxon>
        <taxon>Harpacticoida</taxon>
        <taxon>Harpacticidae</taxon>
        <taxon>Tigriopus</taxon>
    </lineage>
</organism>
<dbReference type="Proteomes" id="UP000318571">
    <property type="component" value="Chromosome 6"/>
</dbReference>